<reference evidence="1" key="1">
    <citation type="submission" date="2021-03" db="EMBL/GenBank/DDBJ databases">
        <title>Comparative genomics and phylogenomic investigation of the class Geoglossomycetes provide insights into ecological specialization and systematics.</title>
        <authorList>
            <person name="Melie T."/>
            <person name="Pirro S."/>
            <person name="Miller A.N."/>
            <person name="Quandt A."/>
        </authorList>
    </citation>
    <scope>NUCLEOTIDE SEQUENCE</scope>
    <source>
        <strain evidence="1">CAQ_001_2017</strain>
    </source>
</reference>
<comment type="caution">
    <text evidence="1">The sequence shown here is derived from an EMBL/GenBank/DDBJ whole genome shotgun (WGS) entry which is preliminary data.</text>
</comment>
<dbReference type="EMBL" id="JAGHQM010001048">
    <property type="protein sequence ID" value="KAH0556666.1"/>
    <property type="molecule type" value="Genomic_DNA"/>
</dbReference>
<dbReference type="InterPro" id="IPR056539">
    <property type="entry name" value="NuiA-like"/>
</dbReference>
<evidence type="ECO:0000313" key="1">
    <source>
        <dbReference type="EMBL" id="KAH0556666.1"/>
    </source>
</evidence>
<dbReference type="AlphaFoldDB" id="A0A9P8L8Z8"/>
<dbReference type="PANTHER" id="PTHR42093:SF1">
    <property type="match status" value="1"/>
</dbReference>
<accession>A0A9P8L8Z8</accession>
<gene>
    <name evidence="1" type="ORF">GP486_005529</name>
</gene>
<dbReference type="Proteomes" id="UP000750711">
    <property type="component" value="Unassembled WGS sequence"/>
</dbReference>
<proteinExistence type="predicted"/>
<name>A0A9P8L8Z8_9PEZI</name>
<dbReference type="PANTHER" id="PTHR42093">
    <property type="match status" value="1"/>
</dbReference>
<sequence>MSSDEAYAAFLDKANETPLAGGNSSIQSVETKAIDTSVPASLQSIDKYYVSEADEPFTPVGLKWNGKGFPSKDEFRDLIKHKAEVSIMNTDEWDPRGDYAYIVGAVQEAAGTREVKVYRVRHGHTRAEYYIVSLDPEGSRIVGLKAKAVES</sequence>
<evidence type="ECO:0000313" key="2">
    <source>
        <dbReference type="Proteomes" id="UP000750711"/>
    </source>
</evidence>
<protein>
    <submittedName>
        <fullName evidence="1">Uncharacterized protein</fullName>
    </submittedName>
</protein>
<dbReference type="Pfam" id="PF23151">
    <property type="entry name" value="NuiA_2"/>
    <property type="match status" value="1"/>
</dbReference>
<keyword evidence="2" id="KW-1185">Reference proteome</keyword>
<organism evidence="1 2">
    <name type="scientific">Trichoglossum hirsutum</name>
    <dbReference type="NCBI Taxonomy" id="265104"/>
    <lineage>
        <taxon>Eukaryota</taxon>
        <taxon>Fungi</taxon>
        <taxon>Dikarya</taxon>
        <taxon>Ascomycota</taxon>
        <taxon>Pezizomycotina</taxon>
        <taxon>Geoglossomycetes</taxon>
        <taxon>Geoglossales</taxon>
        <taxon>Geoglossaceae</taxon>
        <taxon>Trichoglossum</taxon>
    </lineage>
</organism>